<dbReference type="Pfam" id="PF17385">
    <property type="entry name" value="LBP_M"/>
    <property type="match status" value="1"/>
</dbReference>
<dbReference type="OrthoDB" id="5834503at2"/>
<protein>
    <submittedName>
        <fullName evidence="4">D-galactosyl-beta-1-4-L-rhamnose phosphorylase</fullName>
    </submittedName>
</protein>
<dbReference type="SUPFAM" id="SSF52317">
    <property type="entry name" value="Class I glutamine amidotransferase-like"/>
    <property type="match status" value="1"/>
</dbReference>
<sequence length="728" mass="84131">MTDKSKGFFTLPGEAGYEDLTLELAEKWGADVIRDSDGTVLSPRILTSGYEIYSTLCLIRGVNDWAKAHRDKLQQNFLMSDPVIASESTVTIDLLKGYFREQFEINCNDDPKKWWQVFDRTTGEEVPKDNWEFNRETGTVVIKNAKKWHKYTVNFLAYRIWEAISMYNHITNNWGDREHLMPIDPIYPETQEFILSHLEKWLQEHPHTNVVRFTSMFYNFCWLWGDDPEHLRYRYSDWGSYDFSVSPYAMTKFEEKTGIKLTSEDFINKGLLNNTHNVPSPKIRAWMDFINEFVVTFGRKCVDLVHKYGKKAYVFYDDHWIGVEPYSPRFKDFNFDGIIKCVFNAFEARKCAGVTGVETHELRLHPYLFPTGLKGEPTFKEGGNPTKDAKNFWMKVRRALLRAPVQRIGLGGYLHLVKDFPDFIDYIEELANEFRTLKSLHENDKPYTVPGKVAVLTCWGRLRSWICSGHMHEQPQLDLNHVNEALAGLPLDVEYISFDDIREKGIPDDVKIIINCGRLDSAWSGGDNWKDPEIVAKITEWVAAGGGFIGIAEPTATIFSSQYFQLSHILGVDREIGRTLSRNKYKYTLTEKHFITDEVKEDTDFGTEVDNVYAIDGETDVLAEKGGNVRIAARKFADGRGVYFSGFRFNAQNTRLLFRAILWAMGREEYINRWTCGNFNTECAYFPNSRRLVVINNGENRETTVINDDKGNRIEVSLEPYAVKILEI</sequence>
<dbReference type="RefSeq" id="WP_054632742.1">
    <property type="nucleotide sequence ID" value="NZ_CP014672.1"/>
</dbReference>
<dbReference type="Gene3D" id="2.60.40.1180">
    <property type="entry name" value="Golgi alpha-mannosidase II"/>
    <property type="match status" value="1"/>
</dbReference>
<proteinExistence type="predicted"/>
<dbReference type="InterPro" id="IPR029062">
    <property type="entry name" value="Class_I_gatase-like"/>
</dbReference>
<dbReference type="Gene3D" id="2.60.40.10">
    <property type="entry name" value="Immunoglobulins"/>
    <property type="match status" value="1"/>
</dbReference>
<dbReference type="GO" id="GO:0004645">
    <property type="term" value="F:1,4-alpha-oligoglucan phosphorylase activity"/>
    <property type="evidence" value="ECO:0007669"/>
    <property type="project" value="InterPro"/>
</dbReference>
<dbReference type="Pfam" id="PF09508">
    <property type="entry name" value="Lact_bio_phlase"/>
    <property type="match status" value="1"/>
</dbReference>
<dbReference type="Gene3D" id="3.20.20.80">
    <property type="entry name" value="Glycosidases"/>
    <property type="match status" value="1"/>
</dbReference>
<name>A0A1B1Y9U9_THEST</name>
<evidence type="ECO:0000259" key="1">
    <source>
        <dbReference type="Pfam" id="PF09508"/>
    </source>
</evidence>
<evidence type="ECO:0000313" key="5">
    <source>
        <dbReference type="Proteomes" id="UP000092971"/>
    </source>
</evidence>
<dbReference type="AlphaFoldDB" id="A0A1B1Y9U9"/>
<evidence type="ECO:0000313" key="4">
    <source>
        <dbReference type="EMBL" id="ANW97547.1"/>
    </source>
</evidence>
<dbReference type="InterPro" id="IPR012711">
    <property type="entry name" value="Lacto-N-biose_phosphorylase"/>
</dbReference>
<dbReference type="Proteomes" id="UP000092971">
    <property type="component" value="Chromosome"/>
</dbReference>
<accession>A0A1B1Y9U9</accession>
<organism evidence="4 5">
    <name type="scientific">Thermoclostridium stercorarium subsp. thermolacticum DSM 2910</name>
    <dbReference type="NCBI Taxonomy" id="1121336"/>
    <lineage>
        <taxon>Bacteria</taxon>
        <taxon>Bacillati</taxon>
        <taxon>Bacillota</taxon>
        <taxon>Clostridia</taxon>
        <taxon>Eubacteriales</taxon>
        <taxon>Oscillospiraceae</taxon>
        <taxon>Thermoclostridium</taxon>
    </lineage>
</organism>
<dbReference type="InterPro" id="IPR035080">
    <property type="entry name" value="Lact_bio_phlase-like_N"/>
</dbReference>
<dbReference type="NCBIfam" id="TIGR02336">
    <property type="entry name" value="1,3-beta-galactosyl-N-acetylhexosamine phosphorylase"/>
    <property type="match status" value="1"/>
</dbReference>
<evidence type="ECO:0000259" key="3">
    <source>
        <dbReference type="Pfam" id="PF17386"/>
    </source>
</evidence>
<gene>
    <name evidence="4" type="ORF">CSTERTH_00100</name>
</gene>
<feature type="domain" description="Lacto-N-biose phosphorylase-like N-terminal TIM barrel" evidence="1">
    <location>
        <begin position="7"/>
        <end position="448"/>
    </location>
</feature>
<dbReference type="InterPro" id="IPR035356">
    <property type="entry name" value="LBP_C"/>
</dbReference>
<feature type="domain" description="Lacto-N-biose phosphorylase central" evidence="2">
    <location>
        <begin position="452"/>
        <end position="669"/>
    </location>
</feature>
<dbReference type="EMBL" id="CP014672">
    <property type="protein sequence ID" value="ANW97547.1"/>
    <property type="molecule type" value="Genomic_DNA"/>
</dbReference>
<dbReference type="Pfam" id="PF17386">
    <property type="entry name" value="LBP_C"/>
    <property type="match status" value="1"/>
</dbReference>
<dbReference type="InterPro" id="IPR013780">
    <property type="entry name" value="Glyco_hydro_b"/>
</dbReference>
<evidence type="ECO:0000259" key="2">
    <source>
        <dbReference type="Pfam" id="PF17385"/>
    </source>
</evidence>
<reference evidence="4 5" key="1">
    <citation type="submission" date="2016-02" db="EMBL/GenBank/DDBJ databases">
        <title>Comparison of Clostridium stercorarium subspecies using comparative genomics and transcriptomics.</title>
        <authorList>
            <person name="Schellenberg J."/>
            <person name="Thallinger G."/>
            <person name="Levin D.B."/>
            <person name="Zhang X."/>
            <person name="Alvare G."/>
            <person name="Fristensky B."/>
            <person name="Sparling R."/>
        </authorList>
    </citation>
    <scope>NUCLEOTIDE SEQUENCE [LARGE SCALE GENOMIC DNA]</scope>
    <source>
        <strain evidence="4 5">DSM 2910</strain>
    </source>
</reference>
<feature type="domain" description="Lacto-N-biose phosphorylase C-terminal" evidence="3">
    <location>
        <begin position="674"/>
        <end position="726"/>
    </location>
</feature>
<dbReference type="InterPro" id="IPR013783">
    <property type="entry name" value="Ig-like_fold"/>
</dbReference>
<dbReference type="InterPro" id="IPR035363">
    <property type="entry name" value="LBP_M"/>
</dbReference>
<dbReference type="Gene3D" id="3.40.50.880">
    <property type="match status" value="1"/>
</dbReference>